<proteinExistence type="predicted"/>
<feature type="transmembrane region" description="Helical" evidence="1">
    <location>
        <begin position="48"/>
        <end position="68"/>
    </location>
</feature>
<dbReference type="OrthoDB" id="2614436at2"/>
<keyword evidence="1" id="KW-1133">Transmembrane helix</keyword>
<feature type="transmembrane region" description="Helical" evidence="1">
    <location>
        <begin position="266"/>
        <end position="288"/>
    </location>
</feature>
<comment type="caution">
    <text evidence="2">The sequence shown here is derived from an EMBL/GenBank/DDBJ whole genome shotgun (WGS) entry which is preliminary data.</text>
</comment>
<dbReference type="AlphaFoldDB" id="A0A3M7TWN1"/>
<feature type="transmembrane region" description="Helical" evidence="1">
    <location>
        <begin position="214"/>
        <end position="234"/>
    </location>
</feature>
<feature type="transmembrane region" description="Helical" evidence="1">
    <location>
        <begin position="104"/>
        <end position="128"/>
    </location>
</feature>
<evidence type="ECO:0000313" key="2">
    <source>
        <dbReference type="EMBL" id="RNA70070.1"/>
    </source>
</evidence>
<accession>A0A3M7TWN1</accession>
<dbReference type="Proteomes" id="UP000278746">
    <property type="component" value="Unassembled WGS sequence"/>
</dbReference>
<feature type="transmembrane region" description="Helical" evidence="1">
    <location>
        <begin position="180"/>
        <end position="199"/>
    </location>
</feature>
<feature type="transmembrane region" description="Helical" evidence="1">
    <location>
        <begin position="80"/>
        <end position="98"/>
    </location>
</feature>
<gene>
    <name evidence="2" type="ORF">EBO34_09115</name>
</gene>
<feature type="transmembrane region" description="Helical" evidence="1">
    <location>
        <begin position="25"/>
        <end position="42"/>
    </location>
</feature>
<dbReference type="InterPro" id="IPR025450">
    <property type="entry name" value="YndJ-like"/>
</dbReference>
<evidence type="ECO:0000313" key="3">
    <source>
        <dbReference type="Proteomes" id="UP000278746"/>
    </source>
</evidence>
<dbReference type="EMBL" id="RHIB01000001">
    <property type="protein sequence ID" value="RNA70070.1"/>
    <property type="molecule type" value="Genomic_DNA"/>
</dbReference>
<feature type="transmembrane region" description="Helical" evidence="1">
    <location>
        <begin position="140"/>
        <end position="160"/>
    </location>
</feature>
<keyword evidence="1" id="KW-0472">Membrane</keyword>
<reference evidence="2 3" key="1">
    <citation type="submission" date="2018-10" db="EMBL/GenBank/DDBJ databases">
        <title>Bacillus Keqinensis sp. nov., a moderately halophilic bacterium isolated from a saline-alkaline lake.</title>
        <authorList>
            <person name="Wang H."/>
        </authorList>
    </citation>
    <scope>NUCLEOTIDE SEQUENCE [LARGE SCALE GENOMIC DNA]</scope>
    <source>
        <strain evidence="2 3">KQ-3</strain>
    </source>
</reference>
<dbReference type="Pfam" id="PF14158">
    <property type="entry name" value="YndJ"/>
    <property type="match status" value="1"/>
</dbReference>
<organism evidence="2 3">
    <name type="scientific">Alteribacter keqinensis</name>
    <dbReference type="NCBI Taxonomy" id="2483800"/>
    <lineage>
        <taxon>Bacteria</taxon>
        <taxon>Bacillati</taxon>
        <taxon>Bacillota</taxon>
        <taxon>Bacilli</taxon>
        <taxon>Bacillales</taxon>
        <taxon>Bacillaceae</taxon>
        <taxon>Alteribacter</taxon>
    </lineage>
</organism>
<evidence type="ECO:0000256" key="1">
    <source>
        <dbReference type="SAM" id="Phobius"/>
    </source>
</evidence>
<evidence type="ECO:0008006" key="4">
    <source>
        <dbReference type="Google" id="ProtNLM"/>
    </source>
</evidence>
<keyword evidence="3" id="KW-1185">Reference proteome</keyword>
<name>A0A3M7TWN1_9BACI</name>
<feature type="transmembrane region" description="Helical" evidence="1">
    <location>
        <begin position="240"/>
        <end position="259"/>
    </location>
</feature>
<feature type="transmembrane region" description="Helical" evidence="1">
    <location>
        <begin position="308"/>
        <end position="328"/>
    </location>
</feature>
<protein>
    <recommendedName>
        <fullName evidence="4">YndJ-like protein</fullName>
    </recommendedName>
</protein>
<keyword evidence="1" id="KW-0812">Transmembrane</keyword>
<sequence length="578" mass="64368">MQPFRTLLRRYWSAFMNTGGKRMTVKQNILFGMITGTLWAILTGPPVIDLALALAFFVLVPCLLWLAATDRPRSLYRKRAHILARSSYWFALFPMVALSIESGLWAALLAGVWAFFTLLVAVNGGLHFIRRGTGAPEEAIIDVGQMFLFAGGVWLVLARAGAADWMPYSTMTVDLTAIHYHYSAFVLPLFAGLFGRWYYSHQARLGVPPSMKRYAVLAAGLVVGSPFVALGIAQGPPLEFIMVIFYVAFIFWLCVWVLVSALKVGGIAGVCAGLASSSLLFTMGYTTLHGVGLHVGVKIVPLGEMLRWHGAVNAFVFSVLGTLAWLVVRPKPRYDETAFPVSRLRAGGYVGPDLVSQKGWGDEGKKSIGLLSEWSHFDRDDFSSAKVSEQVKDFYLKTTQYELKGDVLWRWTWFSTLSRMCTRRMGQINLPPSGSADMDGSVVGIDDRKDGRESVRAWIRYNRDTGEPIFAAFYSSHKTRGVTYMNIGLPFPKGVMTGVLRPDNDEGEGLYLTSRKKVDQSGDEGIYFTLGQITVKLPLNEVFHVVEKEGRLEAVHTMTVFGLRFLTIRYEISQRIDK</sequence>